<dbReference type="InterPro" id="IPR036890">
    <property type="entry name" value="HATPase_C_sf"/>
</dbReference>
<evidence type="ECO:0000259" key="3">
    <source>
        <dbReference type="Pfam" id="PF13581"/>
    </source>
</evidence>
<dbReference type="AlphaFoldDB" id="A0A8J3JTQ8"/>
<dbReference type="EMBL" id="BONG01000001">
    <property type="protein sequence ID" value="GIF86603.1"/>
    <property type="molecule type" value="Genomic_DNA"/>
</dbReference>
<dbReference type="PANTHER" id="PTHR35526">
    <property type="entry name" value="ANTI-SIGMA-F FACTOR RSBW-RELATED"/>
    <property type="match status" value="1"/>
</dbReference>
<dbReference type="Pfam" id="PF13581">
    <property type="entry name" value="HATPase_c_2"/>
    <property type="match status" value="1"/>
</dbReference>
<dbReference type="Gene3D" id="3.30.565.10">
    <property type="entry name" value="Histidine kinase-like ATPase, C-terminal domain"/>
    <property type="match status" value="1"/>
</dbReference>
<keyword evidence="1" id="KW-0723">Serine/threonine-protein kinase</keyword>
<feature type="region of interest" description="Disordered" evidence="2">
    <location>
        <begin position="1"/>
        <end position="56"/>
    </location>
</feature>
<protein>
    <recommendedName>
        <fullName evidence="3">Histidine kinase/HSP90-like ATPase domain-containing protein</fullName>
    </recommendedName>
</protein>
<accession>A0A8J3JTQ8</accession>
<gene>
    <name evidence="4" type="ORF">Cch02nite_00470</name>
</gene>
<comment type="caution">
    <text evidence="4">The sequence shown here is derived from an EMBL/GenBank/DDBJ whole genome shotgun (WGS) entry which is preliminary data.</text>
</comment>
<sequence length="186" mass="20384">MNPAARTRYGTPAGTAPYRRTRRNLLPPPAPPVPEHEEAAGHDVPTGPTPMTPHDQVLVEGPFTRVDLRRIRGRIHELGESWRLPEPIGWALELVTTELVVNVVMHAEGQGRLRLSRYPGWVFCQVSDVGPGVSRPYTAGWQPPSGTQTSGRGLWIARCFSDRLTIDSSALGTTVTAKLWAPSGPR</sequence>
<evidence type="ECO:0000256" key="1">
    <source>
        <dbReference type="ARBA" id="ARBA00022527"/>
    </source>
</evidence>
<evidence type="ECO:0000313" key="4">
    <source>
        <dbReference type="EMBL" id="GIF86603.1"/>
    </source>
</evidence>
<dbReference type="InterPro" id="IPR003594">
    <property type="entry name" value="HATPase_dom"/>
</dbReference>
<evidence type="ECO:0000313" key="5">
    <source>
        <dbReference type="Proteomes" id="UP000619293"/>
    </source>
</evidence>
<dbReference type="RefSeq" id="WP_191841075.1">
    <property type="nucleotide sequence ID" value="NZ_BAAALB010000004.1"/>
</dbReference>
<keyword evidence="1" id="KW-0418">Kinase</keyword>
<dbReference type="PANTHER" id="PTHR35526:SF3">
    <property type="entry name" value="ANTI-SIGMA-F FACTOR RSBW"/>
    <property type="match status" value="1"/>
</dbReference>
<dbReference type="InterPro" id="IPR050267">
    <property type="entry name" value="Anti-sigma-factor_SerPK"/>
</dbReference>
<feature type="domain" description="Histidine kinase/HSP90-like ATPase" evidence="3">
    <location>
        <begin position="67"/>
        <end position="177"/>
    </location>
</feature>
<organism evidence="4 5">
    <name type="scientific">Catellatospora chokoriensis</name>
    <dbReference type="NCBI Taxonomy" id="310353"/>
    <lineage>
        <taxon>Bacteria</taxon>
        <taxon>Bacillati</taxon>
        <taxon>Actinomycetota</taxon>
        <taxon>Actinomycetes</taxon>
        <taxon>Micromonosporales</taxon>
        <taxon>Micromonosporaceae</taxon>
        <taxon>Catellatospora</taxon>
    </lineage>
</organism>
<proteinExistence type="predicted"/>
<keyword evidence="5" id="KW-1185">Reference proteome</keyword>
<dbReference type="CDD" id="cd16936">
    <property type="entry name" value="HATPase_RsbW-like"/>
    <property type="match status" value="1"/>
</dbReference>
<keyword evidence="1" id="KW-0808">Transferase</keyword>
<name>A0A8J3JTQ8_9ACTN</name>
<dbReference type="SUPFAM" id="SSF55874">
    <property type="entry name" value="ATPase domain of HSP90 chaperone/DNA topoisomerase II/histidine kinase"/>
    <property type="match status" value="1"/>
</dbReference>
<reference evidence="4 5" key="1">
    <citation type="submission" date="2021-01" db="EMBL/GenBank/DDBJ databases">
        <title>Whole genome shotgun sequence of Catellatospora chokoriensis NBRC 107358.</title>
        <authorList>
            <person name="Komaki H."/>
            <person name="Tamura T."/>
        </authorList>
    </citation>
    <scope>NUCLEOTIDE SEQUENCE [LARGE SCALE GENOMIC DNA]</scope>
    <source>
        <strain evidence="4 5">NBRC 107358</strain>
    </source>
</reference>
<dbReference type="GO" id="GO:0004674">
    <property type="term" value="F:protein serine/threonine kinase activity"/>
    <property type="evidence" value="ECO:0007669"/>
    <property type="project" value="UniProtKB-KW"/>
</dbReference>
<dbReference type="Proteomes" id="UP000619293">
    <property type="component" value="Unassembled WGS sequence"/>
</dbReference>
<evidence type="ECO:0000256" key="2">
    <source>
        <dbReference type="SAM" id="MobiDB-lite"/>
    </source>
</evidence>